<name>B8G3G3_CHLAD</name>
<dbReference type="InterPro" id="IPR011047">
    <property type="entry name" value="Quinoprotein_ADH-like_sf"/>
</dbReference>
<keyword evidence="2" id="KW-1185">Reference proteome</keyword>
<gene>
    <name evidence="1" type="ordered locus">Cagg_0401</name>
</gene>
<protein>
    <submittedName>
        <fullName evidence="1">WD-40 repeat protein</fullName>
    </submittedName>
</protein>
<dbReference type="PANTHER" id="PTHR19879:SF9">
    <property type="entry name" value="TRANSCRIPTION INITIATION FACTOR TFIID SUBUNIT 5"/>
    <property type="match status" value="1"/>
</dbReference>
<dbReference type="eggNOG" id="COG0823">
    <property type="taxonomic scope" value="Bacteria"/>
</dbReference>
<dbReference type="SUPFAM" id="SSF50998">
    <property type="entry name" value="Quinoprotein alcohol dehydrogenase-like"/>
    <property type="match status" value="1"/>
</dbReference>
<dbReference type="STRING" id="326427.Cagg_0401"/>
<dbReference type="Pfam" id="PF00400">
    <property type="entry name" value="WD40"/>
    <property type="match status" value="2"/>
</dbReference>
<reference evidence="1" key="1">
    <citation type="submission" date="2008-12" db="EMBL/GenBank/DDBJ databases">
        <title>Complete sequence of Chloroflexus aggregans DSM 9485.</title>
        <authorList>
            <consortium name="US DOE Joint Genome Institute"/>
            <person name="Lucas S."/>
            <person name="Copeland A."/>
            <person name="Lapidus A."/>
            <person name="Glavina del Rio T."/>
            <person name="Dalin E."/>
            <person name="Tice H."/>
            <person name="Pitluck S."/>
            <person name="Foster B."/>
            <person name="Larimer F."/>
            <person name="Land M."/>
            <person name="Hauser L."/>
            <person name="Kyrpides N."/>
            <person name="Mikhailova N."/>
            <person name="Bryant D."/>
            <person name="Richardson P."/>
        </authorList>
    </citation>
    <scope>NUCLEOTIDE SEQUENCE</scope>
    <source>
        <strain evidence="1">DSM 9485</strain>
    </source>
</reference>
<dbReference type="RefSeq" id="WP_012615712.1">
    <property type="nucleotide sequence ID" value="NC_011831.1"/>
</dbReference>
<dbReference type="AlphaFoldDB" id="B8G3G3"/>
<proteinExistence type="predicted"/>
<dbReference type="InterPro" id="IPR001680">
    <property type="entry name" value="WD40_rpt"/>
</dbReference>
<dbReference type="Proteomes" id="UP000002508">
    <property type="component" value="Chromosome"/>
</dbReference>
<dbReference type="Gene3D" id="2.130.10.10">
    <property type="entry name" value="YVTN repeat-like/Quinoprotein amine dehydrogenase"/>
    <property type="match status" value="2"/>
</dbReference>
<evidence type="ECO:0000313" key="1">
    <source>
        <dbReference type="EMBL" id="ACL23346.1"/>
    </source>
</evidence>
<dbReference type="EMBL" id="CP001337">
    <property type="protein sequence ID" value="ACL23346.1"/>
    <property type="molecule type" value="Genomic_DNA"/>
</dbReference>
<dbReference type="HOGENOM" id="CLU_793878_0_0_0"/>
<dbReference type="PANTHER" id="PTHR19879">
    <property type="entry name" value="TRANSCRIPTION INITIATION FACTOR TFIID"/>
    <property type="match status" value="1"/>
</dbReference>
<sequence length="351" mass="39474">MWRKVRALLNGDGLVLLKLGSLARTITSWLRREAQPSLVWKCKPIRSAIFLNDGRLVIAHDRQIVFYPFPDRQLTQMLPDGGYVAGDSTGRLIGIGKQGRVNLYRVDTGALIGSLDCWPSGEHIYPMELHFSPDGFTLAIAEKHHSRGPEVQLWDVVHGRPIGTIRIVDPDSTVIKALAFHPDGQHLVVSSLWHGLWLVDIHRQEVIRKIQDWPSSHPAFSPNGSRLVLGLGKSVRAYDSTTWRIVYEYTLAGTEPRLPERRLDKMFSQAVAISPDGQWLAMPTRLPSYDTFSLFSPNPPHTTLAIHRLADGKRARLLGGHAGRVTHLLFSPDNQWLVSVGIQEVWAWRVV</sequence>
<organism evidence="1 2">
    <name type="scientific">Chloroflexus aggregans (strain MD-66 / DSM 9485)</name>
    <dbReference type="NCBI Taxonomy" id="326427"/>
    <lineage>
        <taxon>Bacteria</taxon>
        <taxon>Bacillati</taxon>
        <taxon>Chloroflexota</taxon>
        <taxon>Chloroflexia</taxon>
        <taxon>Chloroflexales</taxon>
        <taxon>Chloroflexineae</taxon>
        <taxon>Chloroflexaceae</taxon>
        <taxon>Chloroflexus</taxon>
    </lineage>
</organism>
<evidence type="ECO:0000313" key="2">
    <source>
        <dbReference type="Proteomes" id="UP000002508"/>
    </source>
</evidence>
<dbReference type="InterPro" id="IPR015943">
    <property type="entry name" value="WD40/YVTN_repeat-like_dom_sf"/>
</dbReference>
<accession>B8G3G3</accession>
<dbReference type="OrthoDB" id="145213at2"/>
<dbReference type="KEGG" id="cag:Cagg_0401"/>
<dbReference type="SMART" id="SM00320">
    <property type="entry name" value="WD40"/>
    <property type="match status" value="3"/>
</dbReference>